<comment type="caution">
    <text evidence="2">The sequence shown here is derived from an EMBL/GenBank/DDBJ whole genome shotgun (WGS) entry which is preliminary data.</text>
</comment>
<evidence type="ECO:0000313" key="3">
    <source>
        <dbReference type="Proteomes" id="UP001189429"/>
    </source>
</evidence>
<dbReference type="Proteomes" id="UP001189429">
    <property type="component" value="Unassembled WGS sequence"/>
</dbReference>
<evidence type="ECO:0000313" key="2">
    <source>
        <dbReference type="EMBL" id="CAK0795756.1"/>
    </source>
</evidence>
<protein>
    <submittedName>
        <fullName evidence="2">Uncharacterized protein</fullName>
    </submittedName>
</protein>
<evidence type="ECO:0000256" key="1">
    <source>
        <dbReference type="SAM" id="MobiDB-lite"/>
    </source>
</evidence>
<reference evidence="2" key="1">
    <citation type="submission" date="2023-10" db="EMBL/GenBank/DDBJ databases">
        <authorList>
            <person name="Chen Y."/>
            <person name="Shah S."/>
            <person name="Dougan E. K."/>
            <person name="Thang M."/>
            <person name="Chan C."/>
        </authorList>
    </citation>
    <scope>NUCLEOTIDE SEQUENCE [LARGE SCALE GENOMIC DNA]</scope>
</reference>
<feature type="region of interest" description="Disordered" evidence="1">
    <location>
        <begin position="166"/>
        <end position="187"/>
    </location>
</feature>
<gene>
    <name evidence="2" type="ORF">PCOR1329_LOCUS5316</name>
</gene>
<sequence length="187" mass="20369">AEPLTKQLARLQHETTRVASGLRAVEAGVEELRRASSAEAVQAASTQQAAEANTEQLRRCLDAGMSSTRARLEQAEQAISTLRAGASSHQEVLAETKQDWRRGQELLGEAIRTLSEDLASVQRSVGTTLSQLEARVDHLAECRRGDLDKLNNGEARLEELRRAVRDAADRGAARAAPWEADQHSPAQ</sequence>
<proteinExistence type="predicted"/>
<dbReference type="EMBL" id="CAUYUJ010001400">
    <property type="protein sequence ID" value="CAK0795756.1"/>
    <property type="molecule type" value="Genomic_DNA"/>
</dbReference>
<accession>A0ABN9PTL9</accession>
<keyword evidence="3" id="KW-1185">Reference proteome</keyword>
<feature type="non-terminal residue" evidence="2">
    <location>
        <position position="187"/>
    </location>
</feature>
<feature type="non-terminal residue" evidence="2">
    <location>
        <position position="1"/>
    </location>
</feature>
<organism evidence="2 3">
    <name type="scientific">Prorocentrum cordatum</name>
    <dbReference type="NCBI Taxonomy" id="2364126"/>
    <lineage>
        <taxon>Eukaryota</taxon>
        <taxon>Sar</taxon>
        <taxon>Alveolata</taxon>
        <taxon>Dinophyceae</taxon>
        <taxon>Prorocentrales</taxon>
        <taxon>Prorocentraceae</taxon>
        <taxon>Prorocentrum</taxon>
    </lineage>
</organism>
<name>A0ABN9PTL9_9DINO</name>